<reference evidence="3" key="1">
    <citation type="submission" date="2021-10" db="EMBL/GenBank/DDBJ databases">
        <title>De novo Genome Assembly of Clathrus columnatus (Basidiomycota, Fungi) Using Illumina and Nanopore Sequence Data.</title>
        <authorList>
            <person name="Ogiso-Tanaka E."/>
            <person name="Itagaki H."/>
            <person name="Hosoya T."/>
            <person name="Hosaka K."/>
        </authorList>
    </citation>
    <scope>NUCLEOTIDE SEQUENCE</scope>
    <source>
        <strain evidence="3">MO-923</strain>
    </source>
</reference>
<keyword evidence="4" id="KW-1185">Reference proteome</keyword>
<feature type="region of interest" description="Disordered" evidence="2">
    <location>
        <begin position="115"/>
        <end position="171"/>
    </location>
</feature>
<protein>
    <recommendedName>
        <fullName evidence="5">NADH dehydrogenase [ubiquinone] 1 alpha subcomplex subunit</fullName>
    </recommendedName>
</protein>
<name>A0AAV5AR03_9AGAM</name>
<dbReference type="GO" id="GO:0005739">
    <property type="term" value="C:mitochondrion"/>
    <property type="evidence" value="ECO:0007669"/>
    <property type="project" value="TreeGrafter"/>
</dbReference>
<proteinExistence type="inferred from homology"/>
<evidence type="ECO:0000256" key="2">
    <source>
        <dbReference type="SAM" id="MobiDB-lite"/>
    </source>
</evidence>
<dbReference type="InterPro" id="IPR052618">
    <property type="entry name" value="ComplexI_NDUFA12"/>
</dbReference>
<dbReference type="InterPro" id="IPR007763">
    <property type="entry name" value="NDUFA12"/>
</dbReference>
<organism evidence="3 4">
    <name type="scientific">Clathrus columnatus</name>
    <dbReference type="NCBI Taxonomy" id="1419009"/>
    <lineage>
        <taxon>Eukaryota</taxon>
        <taxon>Fungi</taxon>
        <taxon>Dikarya</taxon>
        <taxon>Basidiomycota</taxon>
        <taxon>Agaricomycotina</taxon>
        <taxon>Agaricomycetes</taxon>
        <taxon>Phallomycetidae</taxon>
        <taxon>Phallales</taxon>
        <taxon>Clathraceae</taxon>
        <taxon>Clathrus</taxon>
    </lineage>
</organism>
<dbReference type="Pfam" id="PF05071">
    <property type="entry name" value="NDUFA12"/>
    <property type="match status" value="1"/>
</dbReference>
<dbReference type="Proteomes" id="UP001050691">
    <property type="component" value="Unassembled WGS sequence"/>
</dbReference>
<gene>
    <name evidence="3" type="ORF">Clacol_009393</name>
</gene>
<dbReference type="AlphaFoldDB" id="A0AAV5AR03"/>
<dbReference type="GO" id="GO:0045271">
    <property type="term" value="C:respiratory chain complex I"/>
    <property type="evidence" value="ECO:0007669"/>
    <property type="project" value="InterPro"/>
</dbReference>
<sequence>MSSYLARLWQSVRHVSRRRLVGKDLQGNSFYETILGTAVDGMKRKSKAYRPSPNESWRAAENMKSLPVQWTAWLTYSRQHPPTIEELVNDQRRQQKLAQNVERLKELERRRQTEAQARLRVSAQQTRKEIPSLSQGAESAENDSYPEAPPSKPIGPTAEPQTWVPSAGRRG</sequence>
<dbReference type="EMBL" id="BPWL01000010">
    <property type="protein sequence ID" value="GJJ15118.1"/>
    <property type="molecule type" value="Genomic_DNA"/>
</dbReference>
<evidence type="ECO:0000313" key="4">
    <source>
        <dbReference type="Proteomes" id="UP001050691"/>
    </source>
</evidence>
<evidence type="ECO:0000313" key="3">
    <source>
        <dbReference type="EMBL" id="GJJ15118.1"/>
    </source>
</evidence>
<comment type="caution">
    <text evidence="3">The sequence shown here is derived from an EMBL/GenBank/DDBJ whole genome shotgun (WGS) entry which is preliminary data.</text>
</comment>
<evidence type="ECO:0000256" key="1">
    <source>
        <dbReference type="ARBA" id="ARBA00007355"/>
    </source>
</evidence>
<dbReference type="PANTHER" id="PTHR32470">
    <property type="entry name" value="ADH DEHYDROGENASE [UBIQUINONE] 1 ALPHA SUBCOMPLEX ASSEMBLY FACTOR 2"/>
    <property type="match status" value="1"/>
</dbReference>
<evidence type="ECO:0008006" key="5">
    <source>
        <dbReference type="Google" id="ProtNLM"/>
    </source>
</evidence>
<comment type="similarity">
    <text evidence="1">Belongs to the complex I NDUFA12 subunit family.</text>
</comment>
<dbReference type="PANTHER" id="PTHR32470:SF2">
    <property type="entry name" value="NADH DEHYDROGENASE [UBIQUINONE] 1 ALPHA SUBCOMPLEX ASSEMBLY FACTOR 2"/>
    <property type="match status" value="1"/>
</dbReference>
<accession>A0AAV5AR03</accession>
<dbReference type="GO" id="GO:0032981">
    <property type="term" value="P:mitochondrial respiratory chain complex I assembly"/>
    <property type="evidence" value="ECO:0007669"/>
    <property type="project" value="TreeGrafter"/>
</dbReference>